<evidence type="ECO:0000259" key="6">
    <source>
        <dbReference type="Pfam" id="PF13664"/>
    </source>
</evidence>
<evidence type="ECO:0000313" key="8">
    <source>
        <dbReference type="Proteomes" id="UP000245771"/>
    </source>
</evidence>
<feature type="transmembrane region" description="Helical" evidence="5">
    <location>
        <begin position="157"/>
        <end position="179"/>
    </location>
</feature>
<dbReference type="PANTHER" id="PTHR23241:SF102">
    <property type="entry name" value="LD23009P"/>
    <property type="match status" value="1"/>
</dbReference>
<dbReference type="GeneID" id="37021092"/>
<reference evidence="7 8" key="1">
    <citation type="journal article" date="2018" name="Mol. Biol. Evol.">
        <title>Broad Genomic Sampling Reveals a Smut Pathogenic Ancestry of the Fungal Clade Ustilaginomycotina.</title>
        <authorList>
            <person name="Kijpornyongpan T."/>
            <person name="Mondo S.J."/>
            <person name="Barry K."/>
            <person name="Sandor L."/>
            <person name="Lee J."/>
            <person name="Lipzen A."/>
            <person name="Pangilinan J."/>
            <person name="LaButti K."/>
            <person name="Hainaut M."/>
            <person name="Henrissat B."/>
            <person name="Grigoriev I.V."/>
            <person name="Spatafora J.W."/>
            <person name="Aime M.C."/>
        </authorList>
    </citation>
    <scope>NUCLEOTIDE SEQUENCE [LARGE SCALE GENOMIC DNA]</scope>
    <source>
        <strain evidence="7 8">MCA 3882</strain>
    </source>
</reference>
<dbReference type="PANTHER" id="PTHR23241">
    <property type="entry name" value="LATE EMBRYOGENESIS ABUNDANT PLANTS LEA-RELATED"/>
    <property type="match status" value="1"/>
</dbReference>
<dbReference type="EMBL" id="KZ819604">
    <property type="protein sequence ID" value="PWN34449.1"/>
    <property type="molecule type" value="Genomic_DNA"/>
</dbReference>
<evidence type="ECO:0000256" key="2">
    <source>
        <dbReference type="ARBA" id="ARBA00022692"/>
    </source>
</evidence>
<keyword evidence="3 5" id="KW-1133">Transmembrane helix</keyword>
<dbReference type="Proteomes" id="UP000245771">
    <property type="component" value="Unassembled WGS sequence"/>
</dbReference>
<sequence length="227" mass="24881">MEAQRVGLDMFKGLLSPDVRSAHLLVFGAAFGSQAFLTFVGAPIMYSELPRQQFGNLMKKLFPTYFSYNGLAAAFLVGSLAWDNAVVRKHPFDIFDATVYQAFTLATVAAANLINALAIGPASYKLQDERHRQEAAEGKSYDDAGVSDKMQKLNKEFAGLHSISTLLNIASIGGLGFHALVRSSFVDLVLVWVLVFFFSLLPIVARADMLETVINDVILTVDSPKIW</sequence>
<evidence type="ECO:0000256" key="3">
    <source>
        <dbReference type="ARBA" id="ARBA00022989"/>
    </source>
</evidence>
<proteinExistence type="predicted"/>
<organism evidence="7 8">
    <name type="scientific">Meira miltonrushii</name>
    <dbReference type="NCBI Taxonomy" id="1280837"/>
    <lineage>
        <taxon>Eukaryota</taxon>
        <taxon>Fungi</taxon>
        <taxon>Dikarya</taxon>
        <taxon>Basidiomycota</taxon>
        <taxon>Ustilaginomycotina</taxon>
        <taxon>Exobasidiomycetes</taxon>
        <taxon>Exobasidiales</taxon>
        <taxon>Brachybasidiaceae</taxon>
        <taxon>Meira</taxon>
    </lineage>
</organism>
<feature type="transmembrane region" description="Helical" evidence="5">
    <location>
        <begin position="22"/>
        <end position="44"/>
    </location>
</feature>
<gene>
    <name evidence="7" type="ORF">FA14DRAFT_161827</name>
</gene>
<feature type="domain" description="TMEM205-like" evidence="6">
    <location>
        <begin position="25"/>
        <end position="131"/>
    </location>
</feature>
<dbReference type="AlphaFoldDB" id="A0A316VA13"/>
<evidence type="ECO:0000256" key="4">
    <source>
        <dbReference type="ARBA" id="ARBA00023136"/>
    </source>
</evidence>
<evidence type="ECO:0000313" key="7">
    <source>
        <dbReference type="EMBL" id="PWN34449.1"/>
    </source>
</evidence>
<keyword evidence="4 5" id="KW-0472">Membrane</keyword>
<dbReference type="OrthoDB" id="1641132at2759"/>
<keyword evidence="2 5" id="KW-0812">Transmembrane</keyword>
<accession>A0A316VA13</accession>
<feature type="transmembrane region" description="Helical" evidence="5">
    <location>
        <begin position="185"/>
        <end position="205"/>
    </location>
</feature>
<dbReference type="InParanoid" id="A0A316VA13"/>
<feature type="transmembrane region" description="Helical" evidence="5">
    <location>
        <begin position="102"/>
        <end position="124"/>
    </location>
</feature>
<dbReference type="Pfam" id="PF13664">
    <property type="entry name" value="DUF4149"/>
    <property type="match status" value="1"/>
</dbReference>
<dbReference type="GO" id="GO:0016020">
    <property type="term" value="C:membrane"/>
    <property type="evidence" value="ECO:0007669"/>
    <property type="project" value="UniProtKB-SubCell"/>
</dbReference>
<dbReference type="InterPro" id="IPR025423">
    <property type="entry name" value="TMEM205-like"/>
</dbReference>
<protein>
    <recommendedName>
        <fullName evidence="6">TMEM205-like domain-containing protein</fullName>
    </recommendedName>
</protein>
<name>A0A316VA13_9BASI</name>
<feature type="transmembrane region" description="Helical" evidence="5">
    <location>
        <begin position="65"/>
        <end position="82"/>
    </location>
</feature>
<keyword evidence="8" id="KW-1185">Reference proteome</keyword>
<dbReference type="InterPro" id="IPR053009">
    <property type="entry name" value="Xanthocillin_Biosynth-Assoc"/>
</dbReference>
<evidence type="ECO:0000256" key="5">
    <source>
        <dbReference type="SAM" id="Phobius"/>
    </source>
</evidence>
<dbReference type="RefSeq" id="XP_025354751.1">
    <property type="nucleotide sequence ID" value="XM_025499311.1"/>
</dbReference>
<comment type="subcellular location">
    <subcellularLocation>
        <location evidence="1">Membrane</location>
    </subcellularLocation>
</comment>
<evidence type="ECO:0000256" key="1">
    <source>
        <dbReference type="ARBA" id="ARBA00004370"/>
    </source>
</evidence>